<dbReference type="Gene3D" id="1.10.418.10">
    <property type="entry name" value="Calponin-like domain"/>
    <property type="match status" value="1"/>
</dbReference>
<dbReference type="OrthoDB" id="4322at2759"/>
<evidence type="ECO:0000256" key="1">
    <source>
        <dbReference type="SAM" id="MobiDB-lite"/>
    </source>
</evidence>
<feature type="compositionally biased region" description="Polar residues" evidence="1">
    <location>
        <begin position="77"/>
        <end position="87"/>
    </location>
</feature>
<name>A0A7J7IPY2_9RHOD</name>
<keyword evidence="4" id="KW-1185">Reference proteome</keyword>
<feature type="compositionally biased region" description="Low complexity" evidence="1">
    <location>
        <begin position="53"/>
        <end position="62"/>
    </location>
</feature>
<dbReference type="CDD" id="cd00014">
    <property type="entry name" value="CH_SF"/>
    <property type="match status" value="1"/>
</dbReference>
<dbReference type="EMBL" id="VWRR01000002">
    <property type="protein sequence ID" value="KAF6004800.1"/>
    <property type="molecule type" value="Genomic_DNA"/>
</dbReference>
<accession>A0A7J7IPY2</accession>
<comment type="caution">
    <text evidence="3">The sequence shown here is derived from an EMBL/GenBank/DDBJ whole genome shotgun (WGS) entry which is preliminary data.</text>
</comment>
<dbReference type="Proteomes" id="UP000530660">
    <property type="component" value="Unassembled WGS sequence"/>
</dbReference>
<feature type="compositionally biased region" description="Basic residues" evidence="1">
    <location>
        <begin position="63"/>
        <end position="72"/>
    </location>
</feature>
<feature type="region of interest" description="Disordered" evidence="1">
    <location>
        <begin position="42"/>
        <end position="96"/>
    </location>
</feature>
<dbReference type="SUPFAM" id="SSF47576">
    <property type="entry name" value="Calponin-homology domain, CH-domain"/>
    <property type="match status" value="1"/>
</dbReference>
<proteinExistence type="predicted"/>
<dbReference type="InterPro" id="IPR027417">
    <property type="entry name" value="P-loop_NTPase"/>
</dbReference>
<sequence length="633" mass="70776">MSRTKKTTDREEVLEEAQLVVRTPVSETQLAGVAGAAGGGLSGSQTFGAAPNTRGSHGATGRTRSRRRHLLRRSLFSGASRQPSTSGGPAAEVESSVDVEGVFVSDERQSYDLGLLVNRQFDLSRLEAHVVANNVCSAQLDVTQKNKANSEQLSAASDKILRSTTAPEHASEPLSPAVVGNVEKLCLLWISRKLALPNLCCERVDKVLRDGALLIRIAGLRAETLGDEETTHDVAVRNISRFLDAVRKAGVRSEDMFRHEDLIYGKNIPQVCRCVLLFANRIDKDELADCMRRLEPPKVSLEELLNDSVDEFWPGDFIVDRLTNIVRSHFRRNEINILFAGSIGSGKSASINRIVGRFTAAANHAMKLLLSDEEILIRDPERGPEIVQESAYEKERLQRAYPNRKYESIPFPNEHATIYYVKKNGILLRLVEIPSTEKYLFDEGPEGMKSWAYAGSSESITTYLRDLEFDLIFLVERLDSYRSNGCQMVLEELKRLFGNRVCERCILVFTHGYSLPPEGLTFEENLARRIHLVQEVAHRVSGRGNTYIPVCVLENSASCARNAAGNLILPNGATFLDRFALICENMLLRQRDVPRLRVRPSVPSHVRIRHIGFAFASILILQMLRNEPQSRQN</sequence>
<dbReference type="SUPFAM" id="SSF52540">
    <property type="entry name" value="P-loop containing nucleoside triphosphate hydrolases"/>
    <property type="match status" value="1"/>
</dbReference>
<dbReference type="Gene3D" id="3.40.50.300">
    <property type="entry name" value="P-loop containing nucleotide triphosphate hydrolases"/>
    <property type="match status" value="1"/>
</dbReference>
<evidence type="ECO:0000259" key="2">
    <source>
        <dbReference type="PROSITE" id="PS50021"/>
    </source>
</evidence>
<protein>
    <recommendedName>
        <fullName evidence="2">Calponin-homology (CH) domain-containing protein</fullName>
    </recommendedName>
</protein>
<dbReference type="PROSITE" id="PS50021">
    <property type="entry name" value="CH"/>
    <property type="match status" value="1"/>
</dbReference>
<gene>
    <name evidence="3" type="ORF">F1559_001955</name>
</gene>
<dbReference type="InterPro" id="IPR036872">
    <property type="entry name" value="CH_dom_sf"/>
</dbReference>
<dbReference type="SMART" id="SM00033">
    <property type="entry name" value="CH"/>
    <property type="match status" value="1"/>
</dbReference>
<reference evidence="3 4" key="1">
    <citation type="journal article" date="2020" name="J. Phycol.">
        <title>Comparative genome analysis reveals Cyanidiococcus gen. nov., a new extremophilic red algal genus sister to Cyanidioschyzon (Cyanidioschyzonaceae, Rhodophyta).</title>
        <authorList>
            <person name="Liu S.-L."/>
            <person name="Chiang Y.-R."/>
            <person name="Yoon H.S."/>
            <person name="Fu H.-Y."/>
        </authorList>
    </citation>
    <scope>NUCLEOTIDE SEQUENCE [LARGE SCALE GENOMIC DNA]</scope>
    <source>
        <strain evidence="3 4">THAL066</strain>
    </source>
</reference>
<dbReference type="AlphaFoldDB" id="A0A7J7IPY2"/>
<dbReference type="InterPro" id="IPR001715">
    <property type="entry name" value="CH_dom"/>
</dbReference>
<evidence type="ECO:0000313" key="4">
    <source>
        <dbReference type="Proteomes" id="UP000530660"/>
    </source>
</evidence>
<evidence type="ECO:0000313" key="3">
    <source>
        <dbReference type="EMBL" id="KAF6004800.1"/>
    </source>
</evidence>
<organism evidence="3 4">
    <name type="scientific">Cyanidiococcus yangmingshanensis</name>
    <dbReference type="NCBI Taxonomy" id="2690220"/>
    <lineage>
        <taxon>Eukaryota</taxon>
        <taxon>Rhodophyta</taxon>
        <taxon>Bangiophyceae</taxon>
        <taxon>Cyanidiales</taxon>
        <taxon>Cyanidiaceae</taxon>
        <taxon>Cyanidiococcus</taxon>
    </lineage>
</organism>
<feature type="domain" description="Calponin-homology (CH)" evidence="2">
    <location>
        <begin position="180"/>
        <end position="283"/>
    </location>
</feature>